<dbReference type="EMBL" id="MFUE01000004">
    <property type="protein sequence ID" value="OGI77987.1"/>
    <property type="molecule type" value="Genomic_DNA"/>
</dbReference>
<dbReference type="SUPFAM" id="SSF81593">
    <property type="entry name" value="Nucleotidyltransferase substrate binding subunit/domain"/>
    <property type="match status" value="1"/>
</dbReference>
<evidence type="ECO:0000259" key="1">
    <source>
        <dbReference type="PROSITE" id="PS50910"/>
    </source>
</evidence>
<sequence length="131" mass="15641">MEEKEIVEYWVNASDSDFDLSRNLFASQRFSYCLFFLHLSIEKLLKGLIVARTSKPAPYEHNLVRLAEATGIQYSEDQLDLLSDITTFNIKARYDDYKNQFYKMATEKYTKKYLSEAEEFITWLKKYFQKI</sequence>
<dbReference type="STRING" id="1801754.A3D42_01765"/>
<feature type="domain" description="HEPN" evidence="1">
    <location>
        <begin position="11"/>
        <end position="120"/>
    </location>
</feature>
<dbReference type="SMART" id="SM00748">
    <property type="entry name" value="HEPN"/>
    <property type="match status" value="1"/>
</dbReference>
<evidence type="ECO:0000313" key="2">
    <source>
        <dbReference type="EMBL" id="OGI77987.1"/>
    </source>
</evidence>
<dbReference type="AlphaFoldDB" id="A0A1F6W7R6"/>
<reference evidence="2 3" key="1">
    <citation type="journal article" date="2016" name="Nat. Commun.">
        <title>Thousands of microbial genomes shed light on interconnected biogeochemical processes in an aquifer system.</title>
        <authorList>
            <person name="Anantharaman K."/>
            <person name="Brown C.T."/>
            <person name="Hug L.A."/>
            <person name="Sharon I."/>
            <person name="Castelle C.J."/>
            <person name="Probst A.J."/>
            <person name="Thomas B.C."/>
            <person name="Singh A."/>
            <person name="Wilkins M.J."/>
            <person name="Karaoz U."/>
            <person name="Brodie E.L."/>
            <person name="Williams K.H."/>
            <person name="Hubbard S.S."/>
            <person name="Banfield J.F."/>
        </authorList>
    </citation>
    <scope>NUCLEOTIDE SEQUENCE [LARGE SCALE GENOMIC DNA]</scope>
</reference>
<proteinExistence type="predicted"/>
<gene>
    <name evidence="2" type="ORF">A3D42_01765</name>
</gene>
<organism evidence="2 3">
    <name type="scientific">Candidatus Nomurabacteria bacterium RIFCSPHIGHO2_02_FULL_41_18</name>
    <dbReference type="NCBI Taxonomy" id="1801754"/>
    <lineage>
        <taxon>Bacteria</taxon>
        <taxon>Candidatus Nomuraibacteriota</taxon>
    </lineage>
</organism>
<protein>
    <recommendedName>
        <fullName evidence="1">HEPN domain-containing protein</fullName>
    </recommendedName>
</protein>
<accession>A0A1F6W7R6</accession>
<dbReference type="PROSITE" id="PS50910">
    <property type="entry name" value="HEPN"/>
    <property type="match status" value="1"/>
</dbReference>
<dbReference type="Proteomes" id="UP000177777">
    <property type="component" value="Unassembled WGS sequence"/>
</dbReference>
<dbReference type="InterPro" id="IPR007842">
    <property type="entry name" value="HEPN_dom"/>
</dbReference>
<name>A0A1F6W7R6_9BACT</name>
<dbReference type="Pfam" id="PF05168">
    <property type="entry name" value="HEPN"/>
    <property type="match status" value="1"/>
</dbReference>
<evidence type="ECO:0000313" key="3">
    <source>
        <dbReference type="Proteomes" id="UP000177777"/>
    </source>
</evidence>
<comment type="caution">
    <text evidence="2">The sequence shown here is derived from an EMBL/GenBank/DDBJ whole genome shotgun (WGS) entry which is preliminary data.</text>
</comment>
<dbReference type="Gene3D" id="1.20.120.330">
    <property type="entry name" value="Nucleotidyltransferases domain 2"/>
    <property type="match status" value="1"/>
</dbReference>